<proteinExistence type="predicted"/>
<dbReference type="Proteomes" id="UP001445076">
    <property type="component" value="Unassembled WGS sequence"/>
</dbReference>
<dbReference type="AlphaFoldDB" id="A0AAW0VZR9"/>
<evidence type="ECO:0000313" key="1">
    <source>
        <dbReference type="EMBL" id="KAK8722442.1"/>
    </source>
</evidence>
<dbReference type="EMBL" id="JARKIK010000095">
    <property type="protein sequence ID" value="KAK8722442.1"/>
    <property type="molecule type" value="Genomic_DNA"/>
</dbReference>
<evidence type="ECO:0000313" key="2">
    <source>
        <dbReference type="Proteomes" id="UP001445076"/>
    </source>
</evidence>
<organism evidence="1 2">
    <name type="scientific">Cherax quadricarinatus</name>
    <name type="common">Australian red claw crayfish</name>
    <dbReference type="NCBI Taxonomy" id="27406"/>
    <lineage>
        <taxon>Eukaryota</taxon>
        <taxon>Metazoa</taxon>
        <taxon>Ecdysozoa</taxon>
        <taxon>Arthropoda</taxon>
        <taxon>Crustacea</taxon>
        <taxon>Multicrustacea</taxon>
        <taxon>Malacostraca</taxon>
        <taxon>Eumalacostraca</taxon>
        <taxon>Eucarida</taxon>
        <taxon>Decapoda</taxon>
        <taxon>Pleocyemata</taxon>
        <taxon>Astacidea</taxon>
        <taxon>Parastacoidea</taxon>
        <taxon>Parastacidae</taxon>
        <taxon>Cherax</taxon>
    </lineage>
</organism>
<keyword evidence="2" id="KW-1185">Reference proteome</keyword>
<reference evidence="1 2" key="1">
    <citation type="journal article" date="2024" name="BMC Genomics">
        <title>Genome assembly of redclaw crayfish (Cherax quadricarinatus) provides insights into its immune adaptation and hypoxia tolerance.</title>
        <authorList>
            <person name="Liu Z."/>
            <person name="Zheng J."/>
            <person name="Li H."/>
            <person name="Fang K."/>
            <person name="Wang S."/>
            <person name="He J."/>
            <person name="Zhou D."/>
            <person name="Weng S."/>
            <person name="Chi M."/>
            <person name="Gu Z."/>
            <person name="He J."/>
            <person name="Li F."/>
            <person name="Wang M."/>
        </authorList>
    </citation>
    <scope>NUCLEOTIDE SEQUENCE [LARGE SCALE GENOMIC DNA]</scope>
    <source>
        <strain evidence="1">ZL_2023a</strain>
    </source>
</reference>
<accession>A0AAW0VZR9</accession>
<protein>
    <submittedName>
        <fullName evidence="1">Uncharacterized protein</fullName>
    </submittedName>
</protein>
<name>A0AAW0VZR9_CHEQU</name>
<gene>
    <name evidence="1" type="ORF">OTU49_012218</name>
</gene>
<comment type="caution">
    <text evidence="1">The sequence shown here is derived from an EMBL/GenBank/DDBJ whole genome shotgun (WGS) entry which is preliminary data.</text>
</comment>
<sequence>MGYTEVDNLNIMLPGVWTKASFVYDRQKMMNAVLLPGDRIKSSPYGYIKHDNVNIPTFARIYSDGLLEVELENMACPIVHLHEAETTDQDYARSVKRWKQREF</sequence>